<organism evidence="1">
    <name type="scientific">Anopheles darlingi</name>
    <name type="common">Mosquito</name>
    <dbReference type="NCBI Taxonomy" id="43151"/>
    <lineage>
        <taxon>Eukaryota</taxon>
        <taxon>Metazoa</taxon>
        <taxon>Ecdysozoa</taxon>
        <taxon>Arthropoda</taxon>
        <taxon>Hexapoda</taxon>
        <taxon>Insecta</taxon>
        <taxon>Pterygota</taxon>
        <taxon>Neoptera</taxon>
        <taxon>Endopterygota</taxon>
        <taxon>Diptera</taxon>
        <taxon>Nematocera</taxon>
        <taxon>Culicoidea</taxon>
        <taxon>Culicidae</taxon>
        <taxon>Anophelinae</taxon>
        <taxon>Anopheles</taxon>
    </lineage>
</organism>
<dbReference type="AlphaFoldDB" id="A0A2M4DBX5"/>
<evidence type="ECO:0000313" key="1">
    <source>
        <dbReference type="EMBL" id="MBW75100.1"/>
    </source>
</evidence>
<sequence length="90" mass="10600">MFTRIARLTLTTYVACALFFCAIRSFETFRAPLTLYRPSLIQCYHNTPHATPTTTCRSRIDFSFRKTGTLNPEANERFARNHSCGRWYRR</sequence>
<reference evidence="1" key="1">
    <citation type="submission" date="2018-01" db="EMBL/GenBank/DDBJ databases">
        <title>An insight into the sialome of Amazonian anophelines.</title>
        <authorList>
            <person name="Ribeiro J.M."/>
            <person name="Scarpassa V."/>
            <person name="Calvo E."/>
        </authorList>
    </citation>
    <scope>NUCLEOTIDE SEQUENCE</scope>
</reference>
<proteinExistence type="predicted"/>
<protein>
    <submittedName>
        <fullName evidence="1">Putative secreted protein</fullName>
    </submittedName>
</protein>
<accession>A0A2M4DBX5</accession>
<name>A0A2M4DBX5_ANODA</name>
<dbReference type="EMBL" id="GGFL01010922">
    <property type="protein sequence ID" value="MBW75100.1"/>
    <property type="molecule type" value="Transcribed_RNA"/>
</dbReference>